<dbReference type="GO" id="GO:0006952">
    <property type="term" value="P:defense response"/>
    <property type="evidence" value="ECO:0007669"/>
    <property type="project" value="UniProtKB-KW"/>
</dbReference>
<evidence type="ECO:0000256" key="2">
    <source>
        <dbReference type="ARBA" id="ARBA00022741"/>
    </source>
</evidence>
<evidence type="ECO:0000256" key="4">
    <source>
        <dbReference type="ARBA" id="ARBA00022840"/>
    </source>
</evidence>
<evidence type="ECO:0000313" key="7">
    <source>
        <dbReference type="Proteomes" id="UP000737018"/>
    </source>
</evidence>
<proteinExistence type="predicted"/>
<organism evidence="6 7">
    <name type="scientific">Castanea mollissima</name>
    <name type="common">Chinese chestnut</name>
    <dbReference type="NCBI Taxonomy" id="60419"/>
    <lineage>
        <taxon>Eukaryota</taxon>
        <taxon>Viridiplantae</taxon>
        <taxon>Streptophyta</taxon>
        <taxon>Embryophyta</taxon>
        <taxon>Tracheophyta</taxon>
        <taxon>Spermatophyta</taxon>
        <taxon>Magnoliopsida</taxon>
        <taxon>eudicotyledons</taxon>
        <taxon>Gunneridae</taxon>
        <taxon>Pentapetalae</taxon>
        <taxon>rosids</taxon>
        <taxon>fabids</taxon>
        <taxon>Fagales</taxon>
        <taxon>Fagaceae</taxon>
        <taxon>Castanea</taxon>
    </lineage>
</organism>
<protein>
    <recommendedName>
        <fullName evidence="5">Disease resistance N-terminal domain-containing protein</fullName>
    </recommendedName>
</protein>
<keyword evidence="3" id="KW-0611">Plant defense</keyword>
<gene>
    <name evidence="6" type="ORF">CMV_012189</name>
</gene>
<dbReference type="PANTHER" id="PTHR36766">
    <property type="entry name" value="PLANT BROAD-SPECTRUM MILDEW RESISTANCE PROTEIN RPW8"/>
    <property type="match status" value="1"/>
</dbReference>
<keyword evidence="2" id="KW-0547">Nucleotide-binding</keyword>
<evidence type="ECO:0000259" key="5">
    <source>
        <dbReference type="Pfam" id="PF18052"/>
    </source>
</evidence>
<dbReference type="Gene3D" id="3.80.10.10">
    <property type="entry name" value="Ribonuclease Inhibitor"/>
    <property type="match status" value="2"/>
</dbReference>
<reference evidence="6" key="1">
    <citation type="submission" date="2020-03" db="EMBL/GenBank/DDBJ databases">
        <title>Castanea mollissima Vanexum genome sequencing.</title>
        <authorList>
            <person name="Staton M."/>
        </authorList>
    </citation>
    <scope>NUCLEOTIDE SEQUENCE</scope>
    <source>
        <tissue evidence="6">Leaf</tissue>
    </source>
</reference>
<evidence type="ECO:0000256" key="3">
    <source>
        <dbReference type="ARBA" id="ARBA00022821"/>
    </source>
</evidence>
<dbReference type="InterPro" id="IPR032675">
    <property type="entry name" value="LRR_dom_sf"/>
</dbReference>
<dbReference type="SUPFAM" id="SSF52047">
    <property type="entry name" value="RNI-like"/>
    <property type="match status" value="1"/>
</dbReference>
<comment type="caution">
    <text evidence="6">The sequence shown here is derived from an EMBL/GenBank/DDBJ whole genome shotgun (WGS) entry which is preliminary data.</text>
</comment>
<evidence type="ECO:0000313" key="6">
    <source>
        <dbReference type="EMBL" id="KAF3963414.1"/>
    </source>
</evidence>
<keyword evidence="1" id="KW-0677">Repeat</keyword>
<dbReference type="Pfam" id="PF18052">
    <property type="entry name" value="Rx_N"/>
    <property type="match status" value="1"/>
</dbReference>
<dbReference type="InterPro" id="IPR041118">
    <property type="entry name" value="Rx_N"/>
</dbReference>
<evidence type="ECO:0000256" key="1">
    <source>
        <dbReference type="ARBA" id="ARBA00022737"/>
    </source>
</evidence>
<accession>A0A8J4R9X5</accession>
<feature type="domain" description="Disease resistance N-terminal" evidence="5">
    <location>
        <begin position="64"/>
        <end position="151"/>
    </location>
</feature>
<name>A0A8J4R9X5_9ROSI</name>
<keyword evidence="4" id="KW-0067">ATP-binding</keyword>
<dbReference type="GO" id="GO:0005524">
    <property type="term" value="F:ATP binding"/>
    <property type="evidence" value="ECO:0007669"/>
    <property type="project" value="UniProtKB-KW"/>
</dbReference>
<sequence length="420" mass="48068">MKKILNSMEAQHLNEGWLLRGASTSSKAEERKIGSTSISKDDTLSGLFKKSKEEYRAEIILNVVVEGLLAKLRSNVIEHHISLERGFKEGLIDLLILLTQIQLVLNDVEKRQVSDEFLRSWSAKLRDVAYDIDDVLDEFGYKILQQKIYLNRCMECEEVPTLGHLPSLRVLEIFGLWKVRSIGSEFYSYNEGSHRYTTALFPALRILKLLFMSSLEEWKGAKELTSAGEVLLVFPCLEELIIRGCNKLRDLPDSVHTCISLQKFVVQDCPKLRSLPGVLSITTPPSGVQCYTSSVEYMENGDCLPSTSSIHPSLQKLKLYGSVLFLDQIQYFIALKILWIQEFGEMVALPEWLGNLSSLQELYIVDCKNLVHLPTKETMRRFTKLKTVMIYGCPKLNNQIDHNPFIQFPYSYPHCKDFED</sequence>
<dbReference type="PANTHER" id="PTHR36766:SF70">
    <property type="entry name" value="DISEASE RESISTANCE PROTEIN RGA4"/>
    <property type="match status" value="1"/>
</dbReference>
<dbReference type="Proteomes" id="UP000737018">
    <property type="component" value="Unassembled WGS sequence"/>
</dbReference>
<dbReference type="OrthoDB" id="5279713at2759"/>
<keyword evidence="7" id="KW-1185">Reference proteome</keyword>
<dbReference type="AlphaFoldDB" id="A0A8J4R9X5"/>
<dbReference type="EMBL" id="JRKL02001544">
    <property type="protein sequence ID" value="KAF3963414.1"/>
    <property type="molecule type" value="Genomic_DNA"/>
</dbReference>